<keyword evidence="1" id="KW-0812">Transmembrane</keyword>
<evidence type="ECO:0000313" key="2">
    <source>
        <dbReference type="EMBL" id="KAK0735654.1"/>
    </source>
</evidence>
<evidence type="ECO:0000256" key="1">
    <source>
        <dbReference type="SAM" id="Phobius"/>
    </source>
</evidence>
<gene>
    <name evidence="2" type="ORF">B0T21DRAFT_190188</name>
</gene>
<organism evidence="2 3">
    <name type="scientific">Apiosordaria backusii</name>
    <dbReference type="NCBI Taxonomy" id="314023"/>
    <lineage>
        <taxon>Eukaryota</taxon>
        <taxon>Fungi</taxon>
        <taxon>Dikarya</taxon>
        <taxon>Ascomycota</taxon>
        <taxon>Pezizomycotina</taxon>
        <taxon>Sordariomycetes</taxon>
        <taxon>Sordariomycetidae</taxon>
        <taxon>Sordariales</taxon>
        <taxon>Lasiosphaeriaceae</taxon>
        <taxon>Apiosordaria</taxon>
    </lineage>
</organism>
<proteinExistence type="predicted"/>
<keyword evidence="1" id="KW-1133">Transmembrane helix</keyword>
<dbReference type="EMBL" id="JAUKTV010000007">
    <property type="protein sequence ID" value="KAK0735654.1"/>
    <property type="molecule type" value="Genomic_DNA"/>
</dbReference>
<feature type="transmembrane region" description="Helical" evidence="1">
    <location>
        <begin position="210"/>
        <end position="230"/>
    </location>
</feature>
<evidence type="ECO:0000313" key="3">
    <source>
        <dbReference type="Proteomes" id="UP001172159"/>
    </source>
</evidence>
<dbReference type="AlphaFoldDB" id="A0AA40BK10"/>
<name>A0AA40BK10_9PEZI</name>
<accession>A0AA40BK10</accession>
<keyword evidence="1" id="KW-0472">Membrane</keyword>
<keyword evidence="3" id="KW-1185">Reference proteome</keyword>
<comment type="caution">
    <text evidence="2">The sequence shown here is derived from an EMBL/GenBank/DDBJ whole genome shotgun (WGS) entry which is preliminary data.</text>
</comment>
<protein>
    <submittedName>
        <fullName evidence="2">Uncharacterized protein</fullName>
    </submittedName>
</protein>
<sequence>MVAQPRMRLLAEPSEPARPMAIPNRLLHSTNPKAIVNNSRFVAIPCHGNVHLGNGFTPRMGDFSFLVVKSLLLPGERILLLLDNFNRSRGVGIGFGPEVGTRGCCCEVDGDIQPGKVLEYVVVIPRVGRWILLLAGCSLLLDDRLLLVEPTGGGGRLGVFLLDLGFLLLDFVFDDDGVLLILVLDNRLLLISVIRAVIRSKIIHPERFLNLVVGVVVIVEIQVFIFDLVVKAEL</sequence>
<dbReference type="Proteomes" id="UP001172159">
    <property type="component" value="Unassembled WGS sequence"/>
</dbReference>
<reference evidence="2" key="1">
    <citation type="submission" date="2023-06" db="EMBL/GenBank/DDBJ databases">
        <title>Genome-scale phylogeny and comparative genomics of the fungal order Sordariales.</title>
        <authorList>
            <consortium name="Lawrence Berkeley National Laboratory"/>
            <person name="Hensen N."/>
            <person name="Bonometti L."/>
            <person name="Westerberg I."/>
            <person name="Brannstrom I.O."/>
            <person name="Guillou S."/>
            <person name="Cros-Aarteil S."/>
            <person name="Calhoun S."/>
            <person name="Haridas S."/>
            <person name="Kuo A."/>
            <person name="Mondo S."/>
            <person name="Pangilinan J."/>
            <person name="Riley R."/>
            <person name="Labutti K."/>
            <person name="Andreopoulos B."/>
            <person name="Lipzen A."/>
            <person name="Chen C."/>
            <person name="Yanf M."/>
            <person name="Daum C."/>
            <person name="Ng V."/>
            <person name="Clum A."/>
            <person name="Steindorff A."/>
            <person name="Ohm R."/>
            <person name="Martin F."/>
            <person name="Silar P."/>
            <person name="Natvig D."/>
            <person name="Lalanne C."/>
            <person name="Gautier V."/>
            <person name="Ament-Velasquez S.L."/>
            <person name="Kruys A."/>
            <person name="Hutchinson M.I."/>
            <person name="Powell A.J."/>
            <person name="Barry K."/>
            <person name="Miller A.N."/>
            <person name="Grigoriev I.V."/>
            <person name="Debuchy R."/>
            <person name="Gladieux P."/>
            <person name="Thoren M.H."/>
            <person name="Johannesson H."/>
        </authorList>
    </citation>
    <scope>NUCLEOTIDE SEQUENCE</scope>
    <source>
        <strain evidence="2">CBS 540.89</strain>
    </source>
</reference>